<feature type="domain" description="HTH tetR-type" evidence="3">
    <location>
        <begin position="70"/>
        <end position="130"/>
    </location>
</feature>
<dbReference type="Pfam" id="PF17929">
    <property type="entry name" value="TetR_C_34"/>
    <property type="match status" value="1"/>
</dbReference>
<proteinExistence type="predicted"/>
<dbReference type="InterPro" id="IPR001647">
    <property type="entry name" value="HTH_TetR"/>
</dbReference>
<dbReference type="GO" id="GO:0000976">
    <property type="term" value="F:transcription cis-regulatory region binding"/>
    <property type="evidence" value="ECO:0007669"/>
    <property type="project" value="TreeGrafter"/>
</dbReference>
<keyword evidence="1 2" id="KW-0238">DNA-binding</keyword>
<dbReference type="SUPFAM" id="SSF46689">
    <property type="entry name" value="Homeodomain-like"/>
    <property type="match status" value="1"/>
</dbReference>
<dbReference type="EMBL" id="AYGX02000137">
    <property type="protein sequence ID" value="KRO26350.1"/>
    <property type="molecule type" value="Genomic_DNA"/>
</dbReference>
<evidence type="ECO:0000256" key="1">
    <source>
        <dbReference type="ARBA" id="ARBA00023125"/>
    </source>
</evidence>
<dbReference type="PRINTS" id="PR00455">
    <property type="entry name" value="HTHTETR"/>
</dbReference>
<sequence length="281" mass="31334">MKNGIQYTYSILTAIVLLGQQLRQMPHLTVRVQAGNFIFDRKSFLIICKLTDGQFWRHNDMNILTVGQKAAKAQAIAKIAAQQFAAQSFGQITMAGIAKQAGVSKGTLFNYFESKESLFMTLLLDGYCDYFDQVSQTIAARAVFTLTDFLKLLLDETAALITSHAELVRLNALRGPILEQGANLKQTVTHRQALYAANERLAQLVCDRIPTLTVSEVSQLLLVQSAVISGLMNLSGLDEFQKQPLVAVDFENFKVDLKQDAVATFKYYLLGRYPQVQLEEV</sequence>
<evidence type="ECO:0000256" key="2">
    <source>
        <dbReference type="PROSITE-ProRule" id="PRU00335"/>
    </source>
</evidence>
<evidence type="ECO:0000313" key="4">
    <source>
        <dbReference type="EMBL" id="KRO26350.1"/>
    </source>
</evidence>
<evidence type="ECO:0000313" key="5">
    <source>
        <dbReference type="Proteomes" id="UP000050920"/>
    </source>
</evidence>
<reference evidence="4 5" key="1">
    <citation type="journal article" date="2015" name="Genome Announc.">
        <title>Expanding the biotechnology potential of lactobacilli through comparative genomics of 213 strains and associated genera.</title>
        <authorList>
            <person name="Sun Z."/>
            <person name="Harris H.M."/>
            <person name="McCann A."/>
            <person name="Guo C."/>
            <person name="Argimon S."/>
            <person name="Zhang W."/>
            <person name="Yang X."/>
            <person name="Jeffery I.B."/>
            <person name="Cooney J.C."/>
            <person name="Kagawa T.F."/>
            <person name="Liu W."/>
            <person name="Song Y."/>
            <person name="Salvetti E."/>
            <person name="Wrobel A."/>
            <person name="Rasinkangas P."/>
            <person name="Parkhill J."/>
            <person name="Rea M.C."/>
            <person name="O'Sullivan O."/>
            <person name="Ritari J."/>
            <person name="Douillard F.P."/>
            <person name="Paul Ross R."/>
            <person name="Yang R."/>
            <person name="Briner A.E."/>
            <person name="Felis G.E."/>
            <person name="de Vos W.M."/>
            <person name="Barrangou R."/>
            <person name="Klaenhammer T.R."/>
            <person name="Caufield P.W."/>
            <person name="Cui Y."/>
            <person name="Zhang H."/>
            <person name="O'Toole P.W."/>
        </authorList>
    </citation>
    <scope>NUCLEOTIDE SEQUENCE [LARGE SCALE GENOMIC DNA]</scope>
    <source>
        <strain evidence="4 5">DSM 21115</strain>
    </source>
</reference>
<dbReference type="InterPro" id="IPR023772">
    <property type="entry name" value="DNA-bd_HTH_TetR-type_CS"/>
</dbReference>
<dbReference type="InterPro" id="IPR041483">
    <property type="entry name" value="TetR_C_34"/>
</dbReference>
<dbReference type="AlphaFoldDB" id="A0A0R2NKP7"/>
<dbReference type="Gene3D" id="1.10.357.10">
    <property type="entry name" value="Tetracycline Repressor, domain 2"/>
    <property type="match status" value="1"/>
</dbReference>
<dbReference type="PANTHER" id="PTHR30055:SF178">
    <property type="entry name" value="POSSIBLE TRANSCRIPTIONAL REGULATORY PROTEIN"/>
    <property type="match status" value="1"/>
</dbReference>
<evidence type="ECO:0000259" key="3">
    <source>
        <dbReference type="PROSITE" id="PS50977"/>
    </source>
</evidence>
<gene>
    <name evidence="4" type="ORF">DY78_GL001044</name>
</gene>
<comment type="caution">
    <text evidence="4">The sequence shown here is derived from an EMBL/GenBank/DDBJ whole genome shotgun (WGS) entry which is preliminary data.</text>
</comment>
<protein>
    <submittedName>
        <fullName evidence="4">TetR family transctiptional regulator</fullName>
    </submittedName>
</protein>
<organism evidence="4 5">
    <name type="scientific">Lactiplantibacillus fabifermentans DSM 21115</name>
    <dbReference type="NCBI Taxonomy" id="1413187"/>
    <lineage>
        <taxon>Bacteria</taxon>
        <taxon>Bacillati</taxon>
        <taxon>Bacillota</taxon>
        <taxon>Bacilli</taxon>
        <taxon>Lactobacillales</taxon>
        <taxon>Lactobacillaceae</taxon>
        <taxon>Lactiplantibacillus</taxon>
    </lineage>
</organism>
<keyword evidence="5" id="KW-1185">Reference proteome</keyword>
<name>A0A0R2NKP7_9LACO</name>
<dbReference type="InterPro" id="IPR050109">
    <property type="entry name" value="HTH-type_TetR-like_transc_reg"/>
</dbReference>
<feature type="DNA-binding region" description="H-T-H motif" evidence="2">
    <location>
        <begin position="93"/>
        <end position="112"/>
    </location>
</feature>
<dbReference type="GO" id="GO:0003700">
    <property type="term" value="F:DNA-binding transcription factor activity"/>
    <property type="evidence" value="ECO:0007669"/>
    <property type="project" value="TreeGrafter"/>
</dbReference>
<dbReference type="Pfam" id="PF00440">
    <property type="entry name" value="TetR_N"/>
    <property type="match status" value="1"/>
</dbReference>
<accession>A0A0R2NKP7</accession>
<dbReference type="PROSITE" id="PS50977">
    <property type="entry name" value="HTH_TETR_2"/>
    <property type="match status" value="1"/>
</dbReference>
<dbReference type="PANTHER" id="PTHR30055">
    <property type="entry name" value="HTH-TYPE TRANSCRIPTIONAL REGULATOR RUTR"/>
    <property type="match status" value="1"/>
</dbReference>
<dbReference type="InterPro" id="IPR009057">
    <property type="entry name" value="Homeodomain-like_sf"/>
</dbReference>
<dbReference type="PROSITE" id="PS01081">
    <property type="entry name" value="HTH_TETR_1"/>
    <property type="match status" value="1"/>
</dbReference>
<dbReference type="Proteomes" id="UP000050920">
    <property type="component" value="Unassembled WGS sequence"/>
</dbReference>